<keyword evidence="2" id="KW-1185">Reference proteome</keyword>
<dbReference type="EMBL" id="ML145084">
    <property type="protein sequence ID" value="TBU65950.1"/>
    <property type="molecule type" value="Genomic_DNA"/>
</dbReference>
<proteinExistence type="predicted"/>
<reference evidence="1 2" key="1">
    <citation type="submission" date="2019-01" db="EMBL/GenBank/DDBJ databases">
        <title>Draft genome sequences of three monokaryotic isolates of the white-rot basidiomycete fungus Dichomitus squalens.</title>
        <authorList>
            <consortium name="DOE Joint Genome Institute"/>
            <person name="Lopez S.C."/>
            <person name="Andreopoulos B."/>
            <person name="Pangilinan J."/>
            <person name="Lipzen A."/>
            <person name="Riley R."/>
            <person name="Ahrendt S."/>
            <person name="Ng V."/>
            <person name="Barry K."/>
            <person name="Daum C."/>
            <person name="Grigoriev I.V."/>
            <person name="Hilden K.S."/>
            <person name="Makela M.R."/>
            <person name="de Vries R.P."/>
        </authorList>
    </citation>
    <scope>NUCLEOTIDE SEQUENCE [LARGE SCALE GENOMIC DNA]</scope>
    <source>
        <strain evidence="1 2">CBS 464.89</strain>
    </source>
</reference>
<dbReference type="Proteomes" id="UP000292082">
    <property type="component" value="Unassembled WGS sequence"/>
</dbReference>
<evidence type="ECO:0000313" key="1">
    <source>
        <dbReference type="EMBL" id="TBU65950.1"/>
    </source>
</evidence>
<name>A0A4Q9QEZ8_9APHY</name>
<protein>
    <submittedName>
        <fullName evidence="1">Uncharacterized protein</fullName>
    </submittedName>
</protein>
<gene>
    <name evidence="1" type="ORF">BD310DRAFT_33710</name>
</gene>
<organism evidence="1 2">
    <name type="scientific">Dichomitus squalens</name>
    <dbReference type="NCBI Taxonomy" id="114155"/>
    <lineage>
        <taxon>Eukaryota</taxon>
        <taxon>Fungi</taxon>
        <taxon>Dikarya</taxon>
        <taxon>Basidiomycota</taxon>
        <taxon>Agaricomycotina</taxon>
        <taxon>Agaricomycetes</taxon>
        <taxon>Polyporales</taxon>
        <taxon>Polyporaceae</taxon>
        <taxon>Dichomitus</taxon>
    </lineage>
</organism>
<accession>A0A4Q9QEZ8</accession>
<dbReference type="AlphaFoldDB" id="A0A4Q9QEZ8"/>
<evidence type="ECO:0000313" key="2">
    <source>
        <dbReference type="Proteomes" id="UP000292082"/>
    </source>
</evidence>
<sequence>MCIGAWMAWVPGGFGRTGPDCRLLRRLRSLGLRILLRCTSLVVARPGYRTLARMSRMRHTITTTLHSLHTRHSQNDVRRWVRGTRDNKTRQHIELTTKRN</sequence>